<dbReference type="EMBL" id="FQYY01000001">
    <property type="protein sequence ID" value="SHI31316.1"/>
    <property type="molecule type" value="Genomic_DNA"/>
</dbReference>
<dbReference type="Gene3D" id="3.90.1200.10">
    <property type="match status" value="1"/>
</dbReference>
<dbReference type="GO" id="GO:0004413">
    <property type="term" value="F:homoserine kinase activity"/>
    <property type="evidence" value="ECO:0007669"/>
    <property type="project" value="TreeGrafter"/>
</dbReference>
<feature type="domain" description="Aminoglycoside phosphotransferase" evidence="2">
    <location>
        <begin position="40"/>
        <end position="261"/>
    </location>
</feature>
<organism evidence="3 4">
    <name type="scientific">Mesonia phycicola</name>
    <dbReference type="NCBI Taxonomy" id="579105"/>
    <lineage>
        <taxon>Bacteria</taxon>
        <taxon>Pseudomonadati</taxon>
        <taxon>Bacteroidota</taxon>
        <taxon>Flavobacteriia</taxon>
        <taxon>Flavobacteriales</taxon>
        <taxon>Flavobacteriaceae</taxon>
        <taxon>Mesonia</taxon>
    </lineage>
</organism>
<dbReference type="PANTHER" id="PTHR21064">
    <property type="entry name" value="AMINOGLYCOSIDE PHOSPHOTRANSFERASE DOMAIN-CONTAINING PROTEIN-RELATED"/>
    <property type="match status" value="1"/>
</dbReference>
<dbReference type="GO" id="GO:0009088">
    <property type="term" value="P:threonine biosynthetic process"/>
    <property type="evidence" value="ECO:0007669"/>
    <property type="project" value="TreeGrafter"/>
</dbReference>
<dbReference type="Pfam" id="PF01636">
    <property type="entry name" value="APH"/>
    <property type="match status" value="1"/>
</dbReference>
<dbReference type="InterPro" id="IPR002575">
    <property type="entry name" value="Aminoglycoside_PTrfase"/>
</dbReference>
<evidence type="ECO:0000256" key="1">
    <source>
        <dbReference type="ARBA" id="ARBA00038240"/>
    </source>
</evidence>
<name>A0A1M6A4E1_9FLAO</name>
<dbReference type="SUPFAM" id="SSF56112">
    <property type="entry name" value="Protein kinase-like (PK-like)"/>
    <property type="match status" value="1"/>
</dbReference>
<proteinExistence type="inferred from homology"/>
<keyword evidence="3" id="KW-0418">Kinase</keyword>
<reference evidence="3 4" key="1">
    <citation type="submission" date="2016-11" db="EMBL/GenBank/DDBJ databases">
        <authorList>
            <person name="Jaros S."/>
            <person name="Januszkiewicz K."/>
            <person name="Wedrychowicz H."/>
        </authorList>
    </citation>
    <scope>NUCLEOTIDE SEQUENCE [LARGE SCALE GENOMIC DNA]</scope>
    <source>
        <strain evidence="3 4">DSM 21425</strain>
    </source>
</reference>
<protein>
    <submittedName>
        <fullName evidence="3">Ser/Thr protein kinase RdoA involved in Cpx stress response, MazF antagonist</fullName>
    </submittedName>
</protein>
<dbReference type="AlphaFoldDB" id="A0A1M6A4E1"/>
<comment type="similarity">
    <text evidence="1">Belongs to the pseudomonas-type ThrB family.</text>
</comment>
<evidence type="ECO:0000313" key="4">
    <source>
        <dbReference type="Proteomes" id="UP000184225"/>
    </source>
</evidence>
<dbReference type="Gene3D" id="3.30.200.20">
    <property type="entry name" value="Phosphorylase Kinase, domain 1"/>
    <property type="match status" value="1"/>
</dbReference>
<evidence type="ECO:0000313" key="3">
    <source>
        <dbReference type="EMBL" id="SHI31316.1"/>
    </source>
</evidence>
<dbReference type="RefSeq" id="WP_073147078.1">
    <property type="nucleotide sequence ID" value="NZ_FQYY01000001.1"/>
</dbReference>
<sequence length="325" mass="38284">MKTFSAITSTLSEKELGDFVIEQYQLDKNFTCSLFRTGMNHTYLITYQDTTYVLRVYCFNWRSKQEITEELELLTLLQKNNLSISYPLPDKDNQVIQEIKAPEGVRYAVLFSFAKGEKIRFLKEDTCFAIGSLMSKIHNTTLNKSINRITYNQQTLIKLPLDRVKNYFSEELPEMKFISNFQKTFQDSEFKETPKGIVHLDIWYDNMAITEEKEITIFDFDFCGNGSLVLDVAYFCKQLFFIEADKAQYELKYQSFLEGYQKNRILSSEEIKLIPKAGAAIFIFYLGIQAQRFDWSNIFLTKNYLTMYIGRIQSWLKYHQTQEPN</sequence>
<accession>A0A1M6A4E1</accession>
<dbReference type="InterPro" id="IPR011009">
    <property type="entry name" value="Kinase-like_dom_sf"/>
</dbReference>
<dbReference type="PANTHER" id="PTHR21064:SF6">
    <property type="entry name" value="AMINOGLYCOSIDE PHOSPHOTRANSFERASE DOMAIN-CONTAINING PROTEIN"/>
    <property type="match status" value="1"/>
</dbReference>
<dbReference type="OrthoDB" id="241498at2"/>
<dbReference type="STRING" id="579105.SAMN04488096_10166"/>
<gene>
    <name evidence="3" type="ORF">SAMN04488096_10166</name>
</gene>
<evidence type="ECO:0000259" key="2">
    <source>
        <dbReference type="Pfam" id="PF01636"/>
    </source>
</evidence>
<keyword evidence="3" id="KW-0808">Transferase</keyword>
<dbReference type="Proteomes" id="UP000184225">
    <property type="component" value="Unassembled WGS sequence"/>
</dbReference>
<keyword evidence="4" id="KW-1185">Reference proteome</keyword>
<dbReference type="InterPro" id="IPR050249">
    <property type="entry name" value="Pseudomonas-type_ThrB"/>
</dbReference>